<proteinExistence type="predicted"/>
<dbReference type="RefSeq" id="WP_354549472.1">
    <property type="nucleotide sequence ID" value="NZ_JBEPSD010000001.1"/>
</dbReference>
<organism evidence="2 3">
    <name type="scientific">Rhodanobacter soli</name>
    <dbReference type="NCBI Taxonomy" id="590609"/>
    <lineage>
        <taxon>Bacteria</taxon>
        <taxon>Pseudomonadati</taxon>
        <taxon>Pseudomonadota</taxon>
        <taxon>Gammaproteobacteria</taxon>
        <taxon>Lysobacterales</taxon>
        <taxon>Rhodanobacteraceae</taxon>
        <taxon>Rhodanobacter</taxon>
    </lineage>
</organism>
<feature type="signal peptide" evidence="1">
    <location>
        <begin position="1"/>
        <end position="23"/>
    </location>
</feature>
<keyword evidence="3" id="KW-1185">Reference proteome</keyword>
<dbReference type="Proteomes" id="UP001549251">
    <property type="component" value="Unassembled WGS sequence"/>
</dbReference>
<gene>
    <name evidence="2" type="ORF">ABIE04_001988</name>
</gene>
<sequence>MSGPLGIALAGLLMLVGVSSAYAASGRVVFSGGVIEPTCLTEDVDGDMASPLVAGLAPRRLTCGRTPTEPGRSYSRTVIRLDAAGVANNRLLDYFVGYANPADARLVVRTYE</sequence>
<evidence type="ECO:0008006" key="4">
    <source>
        <dbReference type="Google" id="ProtNLM"/>
    </source>
</evidence>
<name>A0ABV2PX91_9GAMM</name>
<evidence type="ECO:0000313" key="2">
    <source>
        <dbReference type="EMBL" id="MET4569661.1"/>
    </source>
</evidence>
<accession>A0ABV2PX91</accession>
<feature type="chain" id="PRO_5047143777" description="Type 1 fimbrial protein" evidence="1">
    <location>
        <begin position="24"/>
        <end position="112"/>
    </location>
</feature>
<keyword evidence="1" id="KW-0732">Signal</keyword>
<evidence type="ECO:0000313" key="3">
    <source>
        <dbReference type="Proteomes" id="UP001549251"/>
    </source>
</evidence>
<evidence type="ECO:0000256" key="1">
    <source>
        <dbReference type="SAM" id="SignalP"/>
    </source>
</evidence>
<comment type="caution">
    <text evidence="2">The sequence shown here is derived from an EMBL/GenBank/DDBJ whole genome shotgun (WGS) entry which is preliminary data.</text>
</comment>
<dbReference type="EMBL" id="JBEPSD010000001">
    <property type="protein sequence ID" value="MET4569661.1"/>
    <property type="molecule type" value="Genomic_DNA"/>
</dbReference>
<protein>
    <recommendedName>
        <fullName evidence="4">Type 1 fimbrial protein</fullName>
    </recommendedName>
</protein>
<reference evidence="2 3" key="1">
    <citation type="submission" date="2024-06" db="EMBL/GenBank/DDBJ databases">
        <title>Sorghum-associated microbial communities from plants grown in Nebraska, USA.</title>
        <authorList>
            <person name="Schachtman D."/>
        </authorList>
    </citation>
    <scope>NUCLEOTIDE SEQUENCE [LARGE SCALE GENOMIC DNA]</scope>
    <source>
        <strain evidence="2 3">1757</strain>
    </source>
</reference>